<evidence type="ECO:0000256" key="1">
    <source>
        <dbReference type="SAM" id="MobiDB-lite"/>
    </source>
</evidence>
<evidence type="ECO:0000313" key="3">
    <source>
        <dbReference type="Proteomes" id="UP000054560"/>
    </source>
</evidence>
<dbReference type="GeneID" id="25916516"/>
<keyword evidence="3" id="KW-1185">Reference proteome</keyword>
<organism evidence="2 3">
    <name type="scientific">Sphaeroforma arctica JP610</name>
    <dbReference type="NCBI Taxonomy" id="667725"/>
    <lineage>
        <taxon>Eukaryota</taxon>
        <taxon>Ichthyosporea</taxon>
        <taxon>Ichthyophonida</taxon>
        <taxon>Sphaeroforma</taxon>
    </lineage>
</organism>
<proteinExistence type="predicted"/>
<protein>
    <submittedName>
        <fullName evidence="2">Uncharacterized protein</fullName>
    </submittedName>
</protein>
<feature type="compositionally biased region" description="Basic residues" evidence="1">
    <location>
        <begin position="54"/>
        <end position="64"/>
    </location>
</feature>
<feature type="region of interest" description="Disordered" evidence="1">
    <location>
        <begin position="23"/>
        <end position="64"/>
    </location>
</feature>
<dbReference type="Proteomes" id="UP000054560">
    <property type="component" value="Unassembled WGS sequence"/>
</dbReference>
<sequence length="64" mass="7816">PNDDITDHEGWVMSALKPFYREREEGIREANGEAMTPKRSRKDKRDRHDDHRDNYRRRSRSRSM</sequence>
<reference evidence="2 3" key="1">
    <citation type="submission" date="2011-02" db="EMBL/GenBank/DDBJ databases">
        <title>The Genome Sequence of Sphaeroforma arctica JP610.</title>
        <authorList>
            <consortium name="The Broad Institute Genome Sequencing Platform"/>
            <person name="Russ C."/>
            <person name="Cuomo C."/>
            <person name="Young S.K."/>
            <person name="Zeng Q."/>
            <person name="Gargeya S."/>
            <person name="Alvarado L."/>
            <person name="Berlin A."/>
            <person name="Chapman S.B."/>
            <person name="Chen Z."/>
            <person name="Freedman E."/>
            <person name="Gellesch M."/>
            <person name="Goldberg J."/>
            <person name="Griggs A."/>
            <person name="Gujja S."/>
            <person name="Heilman E."/>
            <person name="Heiman D."/>
            <person name="Howarth C."/>
            <person name="Mehta T."/>
            <person name="Neiman D."/>
            <person name="Pearson M."/>
            <person name="Roberts A."/>
            <person name="Saif S."/>
            <person name="Shea T."/>
            <person name="Shenoy N."/>
            <person name="Sisk P."/>
            <person name="Stolte C."/>
            <person name="Sykes S."/>
            <person name="White J."/>
            <person name="Yandava C."/>
            <person name="Burger G."/>
            <person name="Gray M.W."/>
            <person name="Holland P.W.H."/>
            <person name="King N."/>
            <person name="Lang F.B.F."/>
            <person name="Roger A.J."/>
            <person name="Ruiz-Trillo I."/>
            <person name="Haas B."/>
            <person name="Nusbaum C."/>
            <person name="Birren B."/>
        </authorList>
    </citation>
    <scope>NUCLEOTIDE SEQUENCE [LARGE SCALE GENOMIC DNA]</scope>
    <source>
        <strain evidence="2 3">JP610</strain>
    </source>
</reference>
<dbReference type="RefSeq" id="XP_014145350.1">
    <property type="nucleotide sequence ID" value="XM_014289875.1"/>
</dbReference>
<dbReference type="AlphaFoldDB" id="A0A0L0F5I8"/>
<gene>
    <name evidence="2" type="ORF">SARC_16012</name>
</gene>
<accession>A0A0L0F5I8</accession>
<evidence type="ECO:0000313" key="2">
    <source>
        <dbReference type="EMBL" id="KNC71448.1"/>
    </source>
</evidence>
<feature type="non-terminal residue" evidence="2">
    <location>
        <position position="1"/>
    </location>
</feature>
<name>A0A0L0F5I8_9EUKA</name>
<dbReference type="EMBL" id="KQ248791">
    <property type="protein sequence ID" value="KNC71448.1"/>
    <property type="molecule type" value="Genomic_DNA"/>
</dbReference>